<comment type="caution">
    <text evidence="1">The sequence shown here is derived from an EMBL/GenBank/DDBJ whole genome shotgun (WGS) entry which is preliminary data.</text>
</comment>
<keyword evidence="2" id="KW-1185">Reference proteome</keyword>
<accession>A0AAD8F863</accession>
<evidence type="ECO:0000313" key="2">
    <source>
        <dbReference type="Proteomes" id="UP001233172"/>
    </source>
</evidence>
<dbReference type="Proteomes" id="UP001233172">
    <property type="component" value="Unassembled WGS sequence"/>
</dbReference>
<dbReference type="AlphaFoldDB" id="A0AAD8F863"/>
<gene>
    <name evidence="1" type="ORF">Bpfe_016465</name>
</gene>
<dbReference type="EMBL" id="JASAOG010000080">
    <property type="protein sequence ID" value="KAK0054198.1"/>
    <property type="molecule type" value="Genomic_DNA"/>
</dbReference>
<feature type="non-terminal residue" evidence="1">
    <location>
        <position position="1"/>
    </location>
</feature>
<protein>
    <submittedName>
        <fullName evidence="1">Uncharacterized protein</fullName>
    </submittedName>
</protein>
<organism evidence="1 2">
    <name type="scientific">Biomphalaria pfeifferi</name>
    <name type="common">Bloodfluke planorb</name>
    <name type="synonym">Freshwater snail</name>
    <dbReference type="NCBI Taxonomy" id="112525"/>
    <lineage>
        <taxon>Eukaryota</taxon>
        <taxon>Metazoa</taxon>
        <taxon>Spiralia</taxon>
        <taxon>Lophotrochozoa</taxon>
        <taxon>Mollusca</taxon>
        <taxon>Gastropoda</taxon>
        <taxon>Heterobranchia</taxon>
        <taxon>Euthyneura</taxon>
        <taxon>Panpulmonata</taxon>
        <taxon>Hygrophila</taxon>
        <taxon>Lymnaeoidea</taxon>
        <taxon>Planorbidae</taxon>
        <taxon>Biomphalaria</taxon>
    </lineage>
</organism>
<name>A0AAD8F863_BIOPF</name>
<proteinExistence type="predicted"/>
<evidence type="ECO:0000313" key="1">
    <source>
        <dbReference type="EMBL" id="KAK0054198.1"/>
    </source>
</evidence>
<reference evidence="1" key="1">
    <citation type="journal article" date="2023" name="PLoS Negl. Trop. Dis.">
        <title>A genome sequence for Biomphalaria pfeifferi, the major vector snail for the human-infecting parasite Schistosoma mansoni.</title>
        <authorList>
            <person name="Bu L."/>
            <person name="Lu L."/>
            <person name="Laidemitt M.R."/>
            <person name="Zhang S.M."/>
            <person name="Mutuku M."/>
            <person name="Mkoji G."/>
            <person name="Steinauer M."/>
            <person name="Loker E.S."/>
        </authorList>
    </citation>
    <scope>NUCLEOTIDE SEQUENCE</scope>
    <source>
        <strain evidence="1">KasaAsao</strain>
    </source>
</reference>
<sequence>GKDDQHPNRLRQSSVVGGVRLHAVLLSVQQREERRVWGAAGPGMNKHTHRSPWGVAVCRIKMFQNLTDKTGQWSKNKASVAQTELSLRFD</sequence>
<reference evidence="1" key="2">
    <citation type="submission" date="2023-04" db="EMBL/GenBank/DDBJ databases">
        <authorList>
            <person name="Bu L."/>
            <person name="Lu L."/>
            <person name="Laidemitt M.R."/>
            <person name="Zhang S.M."/>
            <person name="Mutuku M."/>
            <person name="Mkoji G."/>
            <person name="Steinauer M."/>
            <person name="Loker E.S."/>
        </authorList>
    </citation>
    <scope>NUCLEOTIDE SEQUENCE</scope>
    <source>
        <strain evidence="1">KasaAsao</strain>
        <tissue evidence="1">Whole Snail</tissue>
    </source>
</reference>